<dbReference type="InterPro" id="IPR001226">
    <property type="entry name" value="Flavodoxin_CS"/>
</dbReference>
<dbReference type="GeneID" id="61101531"/>
<dbReference type="GO" id="GO:0016651">
    <property type="term" value="F:oxidoreductase activity, acting on NAD(P)H"/>
    <property type="evidence" value="ECO:0007669"/>
    <property type="project" value="UniProtKB-ARBA"/>
</dbReference>
<evidence type="ECO:0000313" key="2">
    <source>
        <dbReference type="EMBL" id="GDZ83467.1"/>
    </source>
</evidence>
<dbReference type="SUPFAM" id="SSF52218">
    <property type="entry name" value="Flavoproteins"/>
    <property type="match status" value="1"/>
</dbReference>
<dbReference type="InterPro" id="IPR008254">
    <property type="entry name" value="Flavodoxin/NO_synth"/>
</dbReference>
<sequence>MIIYFSQGGHTKKVAEEIANKTGDRLYAIEPVVPYPSSTILATPRITKEIATQSIPEVKKAPTDVLSDDTIYLGYPMYGMDMAHAMRGFLAVNDLSGKTIKPFITSGTSTVSMSLKTLQQLAPNSVIDNSFDPKQL</sequence>
<dbReference type="PANTHER" id="PTHR39201:SF1">
    <property type="entry name" value="FLAVODOXIN-LIKE DOMAIN-CONTAINING PROTEIN"/>
    <property type="match status" value="1"/>
</dbReference>
<protein>
    <recommendedName>
        <fullName evidence="1">Flavodoxin-like domain-containing protein</fullName>
    </recommendedName>
</protein>
<dbReference type="PROSITE" id="PS00201">
    <property type="entry name" value="FLAVODOXIN"/>
    <property type="match status" value="1"/>
</dbReference>
<dbReference type="GO" id="GO:0010181">
    <property type="term" value="F:FMN binding"/>
    <property type="evidence" value="ECO:0007669"/>
    <property type="project" value="InterPro"/>
</dbReference>
<dbReference type="Pfam" id="PF12682">
    <property type="entry name" value="Flavodoxin_4"/>
    <property type="match status" value="1"/>
</dbReference>
<reference evidence="2 3" key="1">
    <citation type="submission" date="2019-04" db="EMBL/GenBank/DDBJ databases">
        <title>A pseudo-fructophilic Leuconostoc citreum strain F192-5 isolated from peel of satsuma mandarin: the first report for isolation and characterization of strain-dependent fructophilic-like characteristics.</title>
        <authorList>
            <person name="Maeno S."/>
            <person name="Tanizawa Y."/>
            <person name="Kajikawa A."/>
            <person name="Kanesaki Y."/>
            <person name="Kubota E."/>
            <person name="Arita M."/>
            <person name="Leon D."/>
            <person name="Endo A."/>
        </authorList>
    </citation>
    <scope>NUCLEOTIDE SEQUENCE [LARGE SCALE GENOMIC DNA]</scope>
    <source>
        <strain evidence="2 3">F192-5</strain>
    </source>
</reference>
<name>A0A5A5U4M7_LEUCI</name>
<dbReference type="InterPro" id="IPR029039">
    <property type="entry name" value="Flavoprotein-like_sf"/>
</dbReference>
<dbReference type="PANTHER" id="PTHR39201">
    <property type="entry name" value="EXPORTED PROTEIN-RELATED"/>
    <property type="match status" value="1"/>
</dbReference>
<comment type="caution">
    <text evidence="2">The sequence shown here is derived from an EMBL/GenBank/DDBJ whole genome shotgun (WGS) entry which is preliminary data.</text>
</comment>
<dbReference type="EMBL" id="BJJW01000005">
    <property type="protein sequence ID" value="GDZ83467.1"/>
    <property type="molecule type" value="Genomic_DNA"/>
</dbReference>
<dbReference type="PROSITE" id="PS50902">
    <property type="entry name" value="FLAVODOXIN_LIKE"/>
    <property type="match status" value="1"/>
</dbReference>
<feature type="domain" description="Flavodoxin-like" evidence="1">
    <location>
        <begin position="1"/>
        <end position="136"/>
    </location>
</feature>
<accession>A0A5A5U4M7</accession>
<dbReference type="Proteomes" id="UP000323274">
    <property type="component" value="Unassembled WGS sequence"/>
</dbReference>
<proteinExistence type="predicted"/>
<organism evidence="2 3">
    <name type="scientific">Leuconostoc citreum</name>
    <dbReference type="NCBI Taxonomy" id="33964"/>
    <lineage>
        <taxon>Bacteria</taxon>
        <taxon>Bacillati</taxon>
        <taxon>Bacillota</taxon>
        <taxon>Bacilli</taxon>
        <taxon>Lactobacillales</taxon>
        <taxon>Lactobacillaceae</taxon>
        <taxon>Leuconostoc</taxon>
    </lineage>
</organism>
<dbReference type="Gene3D" id="3.40.50.360">
    <property type="match status" value="1"/>
</dbReference>
<dbReference type="AlphaFoldDB" id="A0A5A5U4M7"/>
<gene>
    <name evidence="2" type="ORF">LCIT_07090</name>
</gene>
<dbReference type="GO" id="GO:0009055">
    <property type="term" value="F:electron transfer activity"/>
    <property type="evidence" value="ECO:0007669"/>
    <property type="project" value="InterPro"/>
</dbReference>
<evidence type="ECO:0000259" key="1">
    <source>
        <dbReference type="PROSITE" id="PS50902"/>
    </source>
</evidence>
<evidence type="ECO:0000313" key="3">
    <source>
        <dbReference type="Proteomes" id="UP000323274"/>
    </source>
</evidence>
<dbReference type="OMA" id="FLGFPNW"/>
<dbReference type="RefSeq" id="WP_012305410.1">
    <property type="nucleotide sequence ID" value="NZ_BJJW01000005.1"/>
</dbReference>